<evidence type="ECO:0000313" key="2">
    <source>
        <dbReference type="EMBL" id="CEJ62943.1"/>
    </source>
</evidence>
<dbReference type="OrthoDB" id="4509841at2759"/>
<proteinExistence type="predicted"/>
<gene>
    <name evidence="2" type="ORF">PMG11_11428</name>
</gene>
<protein>
    <submittedName>
        <fullName evidence="2">Uncharacterized protein</fullName>
    </submittedName>
</protein>
<evidence type="ECO:0000256" key="1">
    <source>
        <dbReference type="SAM" id="MobiDB-lite"/>
    </source>
</evidence>
<reference evidence="3" key="1">
    <citation type="journal article" date="2015" name="Genome Announc.">
        <title>Draft genome sequence of the fungus Penicillium brasilianum MG11.</title>
        <authorList>
            <person name="Horn F."/>
            <person name="Linde J."/>
            <person name="Mattern D.J."/>
            <person name="Walther G."/>
            <person name="Guthke R."/>
            <person name="Brakhage A.A."/>
            <person name="Valiante V."/>
        </authorList>
    </citation>
    <scope>NUCLEOTIDE SEQUENCE [LARGE SCALE GENOMIC DNA]</scope>
    <source>
        <strain evidence="3">MG11</strain>
    </source>
</reference>
<organism evidence="2 3">
    <name type="scientific">Penicillium brasilianum</name>
    <dbReference type="NCBI Taxonomy" id="104259"/>
    <lineage>
        <taxon>Eukaryota</taxon>
        <taxon>Fungi</taxon>
        <taxon>Dikarya</taxon>
        <taxon>Ascomycota</taxon>
        <taxon>Pezizomycotina</taxon>
        <taxon>Eurotiomycetes</taxon>
        <taxon>Eurotiomycetidae</taxon>
        <taxon>Eurotiales</taxon>
        <taxon>Aspergillaceae</taxon>
        <taxon>Penicillium</taxon>
    </lineage>
</organism>
<dbReference type="AlphaFoldDB" id="A0A0F7U259"/>
<feature type="region of interest" description="Disordered" evidence="1">
    <location>
        <begin position="1"/>
        <end position="28"/>
    </location>
</feature>
<dbReference type="EMBL" id="CDHK01000080">
    <property type="protein sequence ID" value="CEJ62943.1"/>
    <property type="molecule type" value="Genomic_DNA"/>
</dbReference>
<dbReference type="Proteomes" id="UP000042958">
    <property type="component" value="Unassembled WGS sequence"/>
</dbReference>
<name>A0A0F7U259_PENBI</name>
<dbReference type="STRING" id="104259.A0A0F7U259"/>
<accession>A0A0F7U259</accession>
<keyword evidence="3" id="KW-1185">Reference proteome</keyword>
<evidence type="ECO:0000313" key="3">
    <source>
        <dbReference type="Proteomes" id="UP000042958"/>
    </source>
</evidence>
<sequence>MAMLRASKGVGPVPPGAPGGPLKNLPSNRERVLNVNHTAYDLLKELSSGQKGARPAPPKVVSFLKQVEELTKDLLSTPLTDWQDELSALRKEMQAIKAAVEPPARQTIKSFAEAAARALAPAHCLSYGSSSSGVRPAEVARDREVVVCLGDRSQIGTFRRLTPAELTKRANQARAKAAISTATDALATVMIVASKQLKSGDLRFTLRNAKEAETMRVHREKWAKGLCRIAFVHMPTWGVVVHDVNIRSLGINKPSVDELKGV</sequence>